<comment type="similarity">
    <text evidence="1">Belongs to the paxM FAD-dependent monooxygenase family.</text>
</comment>
<dbReference type="InterPro" id="IPR036188">
    <property type="entry name" value="FAD/NAD-bd_sf"/>
</dbReference>
<evidence type="ECO:0000313" key="8">
    <source>
        <dbReference type="Proteomes" id="UP000809789"/>
    </source>
</evidence>
<feature type="domain" description="FAD-binding" evidence="6">
    <location>
        <begin position="5"/>
        <end position="346"/>
    </location>
</feature>
<dbReference type="AlphaFoldDB" id="A0A8K0L2N8"/>
<keyword evidence="2" id="KW-0285">Flavoprotein</keyword>
<dbReference type="GO" id="GO:0071949">
    <property type="term" value="F:FAD binding"/>
    <property type="evidence" value="ECO:0007669"/>
    <property type="project" value="InterPro"/>
</dbReference>
<reference evidence="7" key="1">
    <citation type="submission" date="2021-07" db="EMBL/GenBank/DDBJ databases">
        <title>Elsinoe batatas strain:CRI-CJ2 Genome sequencing and assembly.</title>
        <authorList>
            <person name="Huang L."/>
        </authorList>
    </citation>
    <scope>NUCLEOTIDE SEQUENCE</scope>
    <source>
        <strain evidence="7">CRI-CJ2</strain>
    </source>
</reference>
<evidence type="ECO:0000256" key="5">
    <source>
        <dbReference type="ARBA" id="ARBA00023033"/>
    </source>
</evidence>
<dbReference type="GO" id="GO:0004497">
    <property type="term" value="F:monooxygenase activity"/>
    <property type="evidence" value="ECO:0007669"/>
    <property type="project" value="UniProtKB-KW"/>
</dbReference>
<dbReference type="PANTHER" id="PTHR13789:SF309">
    <property type="entry name" value="PUTATIVE (AFU_ORTHOLOGUE AFUA_6G14510)-RELATED"/>
    <property type="match status" value="1"/>
</dbReference>
<keyword evidence="4" id="KW-0560">Oxidoreductase</keyword>
<keyword evidence="5" id="KW-0503">Monooxygenase</keyword>
<evidence type="ECO:0000313" key="7">
    <source>
        <dbReference type="EMBL" id="KAG8628564.1"/>
    </source>
</evidence>
<gene>
    <name evidence="7" type="ORF">KVT40_004437</name>
</gene>
<dbReference type="PRINTS" id="PR00420">
    <property type="entry name" value="RNGMNOXGNASE"/>
</dbReference>
<dbReference type="Proteomes" id="UP000809789">
    <property type="component" value="Unassembled WGS sequence"/>
</dbReference>
<evidence type="ECO:0000256" key="2">
    <source>
        <dbReference type="ARBA" id="ARBA00022630"/>
    </source>
</evidence>
<accession>A0A8K0L2N8</accession>
<dbReference type="Gene3D" id="3.50.50.60">
    <property type="entry name" value="FAD/NAD(P)-binding domain"/>
    <property type="match status" value="1"/>
</dbReference>
<keyword evidence="8" id="KW-1185">Reference proteome</keyword>
<dbReference type="Pfam" id="PF01494">
    <property type="entry name" value="FAD_binding_3"/>
    <property type="match status" value="1"/>
</dbReference>
<dbReference type="InterPro" id="IPR050493">
    <property type="entry name" value="FAD-dep_Monooxygenase_BioMet"/>
</dbReference>
<dbReference type="OrthoDB" id="16820at2759"/>
<comment type="caution">
    <text evidence="7">The sequence shown here is derived from an EMBL/GenBank/DDBJ whole genome shotgun (WGS) entry which is preliminary data.</text>
</comment>
<name>A0A8K0L2N8_9PEZI</name>
<dbReference type="SUPFAM" id="SSF54373">
    <property type="entry name" value="FAD-linked reductases, C-terminal domain"/>
    <property type="match status" value="1"/>
</dbReference>
<protein>
    <recommendedName>
        <fullName evidence="6">FAD-binding domain-containing protein</fullName>
    </recommendedName>
</protein>
<evidence type="ECO:0000256" key="4">
    <source>
        <dbReference type="ARBA" id="ARBA00023002"/>
    </source>
</evidence>
<dbReference type="EMBL" id="JAESVG020000004">
    <property type="protein sequence ID" value="KAG8628564.1"/>
    <property type="molecule type" value="Genomic_DNA"/>
</dbReference>
<organism evidence="7 8">
    <name type="scientific">Elsinoe batatas</name>
    <dbReference type="NCBI Taxonomy" id="2601811"/>
    <lineage>
        <taxon>Eukaryota</taxon>
        <taxon>Fungi</taxon>
        <taxon>Dikarya</taxon>
        <taxon>Ascomycota</taxon>
        <taxon>Pezizomycotina</taxon>
        <taxon>Dothideomycetes</taxon>
        <taxon>Dothideomycetidae</taxon>
        <taxon>Myriangiales</taxon>
        <taxon>Elsinoaceae</taxon>
        <taxon>Elsinoe</taxon>
    </lineage>
</organism>
<dbReference type="SUPFAM" id="SSF51905">
    <property type="entry name" value="FAD/NAD(P)-binding domain"/>
    <property type="match status" value="1"/>
</dbReference>
<dbReference type="InterPro" id="IPR002938">
    <property type="entry name" value="FAD-bd"/>
</dbReference>
<evidence type="ECO:0000256" key="3">
    <source>
        <dbReference type="ARBA" id="ARBA00022827"/>
    </source>
</evidence>
<evidence type="ECO:0000259" key="6">
    <source>
        <dbReference type="Pfam" id="PF01494"/>
    </source>
</evidence>
<keyword evidence="3" id="KW-0274">FAD</keyword>
<sequence>MTDFNIIVVGAGIAGLCASIGLRRLGHHVTVLESATSLLPIGIGIHLPPNALSALRYLGLTDRLESDAFPPTFFNFRRGSDGSPLATFASSKPAGSDAAPYWSMRRSHYQQHLYEAAVDAGVNVRLGARVDTIDVDSPSVTLASGETLRADLIVVANGIKSHLRNTIIPEHEVSMVLNNMSAYRAYASREELVDDPETAPLFQEAATNVWLGYAHHAIVYPCGGDLYTLGATFPVGVDGHDAMNWSSTASAADAVQEFHDFDPVLRKILAMGKDYKQWRLAEVPRLPRWTSKSGTVVLIGDSAHATLQFLAQGAAMATEDAAALAVCIGKADSVEQIPKTLRAFERIRKWRCEVVQAQSRRNGEVIHMPDGEEQENRDLEMAGKRQNGLWNADTGPFLDSKFRRFLYEHDVVEHSRDVLRSMGL</sequence>
<dbReference type="PANTHER" id="PTHR13789">
    <property type="entry name" value="MONOOXYGENASE"/>
    <property type="match status" value="1"/>
</dbReference>
<proteinExistence type="inferred from homology"/>
<evidence type="ECO:0000256" key="1">
    <source>
        <dbReference type="ARBA" id="ARBA00007992"/>
    </source>
</evidence>